<accession>A0A843WK43</accession>
<comment type="similarity">
    <text evidence="2">Belongs to the PDS5 family.</text>
</comment>
<feature type="region of interest" description="Disordered" evidence="11">
    <location>
        <begin position="729"/>
        <end position="758"/>
    </location>
</feature>
<dbReference type="GO" id="GO:0000785">
    <property type="term" value="C:chromatin"/>
    <property type="evidence" value="ECO:0007669"/>
    <property type="project" value="TreeGrafter"/>
</dbReference>
<dbReference type="GO" id="GO:0005634">
    <property type="term" value="C:nucleus"/>
    <property type="evidence" value="ECO:0007669"/>
    <property type="project" value="UniProtKB-SubCell"/>
</dbReference>
<dbReference type="CDD" id="cd20404">
    <property type="entry name" value="Tudor_Agenet_AtEML-like"/>
    <property type="match status" value="1"/>
</dbReference>
<dbReference type="FunFam" id="2.30.30.140:FF:000033">
    <property type="entry name" value="Binding protein"/>
    <property type="match status" value="1"/>
</dbReference>
<dbReference type="GO" id="GO:0006281">
    <property type="term" value="P:DNA repair"/>
    <property type="evidence" value="ECO:0007669"/>
    <property type="project" value="UniProtKB-KW"/>
</dbReference>
<evidence type="ECO:0000313" key="13">
    <source>
        <dbReference type="Proteomes" id="UP000652761"/>
    </source>
</evidence>
<keyword evidence="6" id="KW-0498">Mitosis</keyword>
<evidence type="ECO:0000256" key="5">
    <source>
        <dbReference type="ARBA" id="ARBA00022763"/>
    </source>
</evidence>
<dbReference type="PANTHER" id="PTHR12663">
    <property type="entry name" value="ANDROGEN INDUCED INHIBITOR OF PROLIFERATION AS3 / PDS5-RELATED"/>
    <property type="match status" value="1"/>
</dbReference>
<feature type="region of interest" description="Disordered" evidence="11">
    <location>
        <begin position="812"/>
        <end position="855"/>
    </location>
</feature>
<reference evidence="12" key="1">
    <citation type="submission" date="2017-07" db="EMBL/GenBank/DDBJ databases">
        <title>Taro Niue Genome Assembly and Annotation.</title>
        <authorList>
            <person name="Atibalentja N."/>
            <person name="Keating K."/>
            <person name="Fields C.J."/>
        </authorList>
    </citation>
    <scope>NUCLEOTIDE SEQUENCE</scope>
    <source>
        <strain evidence="12">Niue_2</strain>
        <tissue evidence="12">Leaf</tissue>
    </source>
</reference>
<name>A0A843WK43_COLES</name>
<proteinExistence type="inferred from homology"/>
<keyword evidence="7" id="KW-0234">DNA repair</keyword>
<dbReference type="SUPFAM" id="SSF63748">
    <property type="entry name" value="Tudor/PWWP/MBT"/>
    <property type="match status" value="1"/>
</dbReference>
<evidence type="ECO:0000256" key="4">
    <source>
        <dbReference type="ARBA" id="ARBA00022737"/>
    </source>
</evidence>
<sequence>MAPPNVFLWLWGALSYLNHNPGCYVKNLHKTRWQSRIRVLDRSRTQPTPIQVGSDRRIRLIPWESGRSSIGQVNKMESRWIVRNWTGSARSRSISSDSARSIPIPPYIVGGSTSTPPNRIATRSETIESILCGSLFPPEFSTKDKVKHWITAFSKFDKVEVKALEQVLAQKQRIQQEMQKYLSVRQTYQDSDAPELYKRISGSFKTMSRLFTDPAKTEESFQILNQLKDANIWKILTYLLEPCTSFDQAWTYRGDLLRILGEKHPLYDFMETLSMRCSYLLFNKEYVKVMLSDAVAEQSADDPKFVSSCMNLLAILASFCPSLLAGFEEDLVRLLKEDNDVIKEGIAHILAKAGGAIREQLTKASSSVDLFLEGLCLEGTRGQAKYSVQALAAITKDDGLKSLSVLYKRLVDMLEKRTHLPAILQSLGYIAQTAMPVFETREGEIIEFVTQKILACSSETASHAKTDDWNEISELCLLKIFGIKTLVRSYLPIKDAHLRLGIENLLEILKNILSFGEISDVITSSTVDKAHLRLASAKSILRLSRQWESKIPADIYFLTLRTAQDIYPQCRKLFLNKVHLYIKERLLDPKYACAFLFDIGKSELPICREDQQNLVEIIQVCTQMKARQLSVQNDLNSLMSYPEYILAYLVHALAHHSGFPNINNYEDIEAFEKIYCSEDVVDREKSKNSHAICDIGLSLVKRLGHDQIDIASMTKSVPLPEQLYKTLEKDEGNSVPQVDTTVSKDDMVPRGSDEEGSELPLGKIMKTLKSQGAKKKKMVKKQAMQSGVEKLDNDIDVLGMVREINLVAQGRDERLVSQKKGKNNDDGSAPASVPKKKRSPFLPKIQSRSAKGQRRMNKILKHSSESDEDAIHSGLKFSREEYKVESADSELLTSCSPATKTSSLVKKHILQRSNGTHPKRATNSDLQKSTKLLESEKADAYKSTSWSIRKQKRSFTGLEKCSSEKSKTDDSELVGCRIKIWWPLDKQFYEGTVQSYDTRKKKHVILYDDGDVEVLHLNKEKWELLNSNFTAKKVPSLLCPSCSRPQEDSKNISPEDISKQKKNSSKKKRTAPRKRRDKQPRASESKISADSSDIDDSNNSQLSNAHHRSGSEVDDGNSGQEQHSEAEDETTPIEAAHEFGGEKLDSSGTDDNEDSENEPLSAWKQRAVK</sequence>
<dbReference type="InterPro" id="IPR016024">
    <property type="entry name" value="ARM-type_fold"/>
</dbReference>
<dbReference type="AlphaFoldDB" id="A0A843WK43"/>
<keyword evidence="8" id="KW-0539">Nucleus</keyword>
<keyword evidence="3" id="KW-0132">Cell division</keyword>
<dbReference type="GO" id="GO:0051301">
    <property type="term" value="P:cell division"/>
    <property type="evidence" value="ECO:0007669"/>
    <property type="project" value="UniProtKB-KW"/>
</dbReference>
<keyword evidence="4" id="KW-0677">Repeat</keyword>
<feature type="compositionally biased region" description="Basic and acidic residues" evidence="11">
    <location>
        <begin position="1135"/>
        <end position="1145"/>
    </location>
</feature>
<dbReference type="Pfam" id="PF20168">
    <property type="entry name" value="PDS5"/>
    <property type="match status" value="1"/>
</dbReference>
<gene>
    <name evidence="12" type="ORF">Taro_035926</name>
</gene>
<dbReference type="InterPro" id="IPR039776">
    <property type="entry name" value="Pds5"/>
</dbReference>
<evidence type="ECO:0000256" key="2">
    <source>
        <dbReference type="ARBA" id="ARBA00006254"/>
    </source>
</evidence>
<keyword evidence="13" id="KW-1185">Reference proteome</keyword>
<keyword evidence="5" id="KW-0227">DNA damage</keyword>
<dbReference type="PANTHER" id="PTHR12663:SF0">
    <property type="entry name" value="PRECOCIOUS DISSOCIATION OF SISTERS 5, ISOFORM A"/>
    <property type="match status" value="1"/>
</dbReference>
<protein>
    <submittedName>
        <fullName evidence="12">Uncharacterized protein</fullName>
    </submittedName>
</protein>
<dbReference type="EMBL" id="NMUH01002982">
    <property type="protein sequence ID" value="MQM03150.1"/>
    <property type="molecule type" value="Genomic_DNA"/>
</dbReference>
<evidence type="ECO:0000256" key="3">
    <source>
        <dbReference type="ARBA" id="ARBA00022618"/>
    </source>
</evidence>
<dbReference type="Gene3D" id="2.30.30.140">
    <property type="match status" value="1"/>
</dbReference>
<evidence type="ECO:0000313" key="12">
    <source>
        <dbReference type="EMBL" id="MQM03150.1"/>
    </source>
</evidence>
<comment type="function">
    <text evidence="10">Cohesin cofactor dispensable during the meiotic division but playing an important role in DNA repair by homologous recombination (HR) probably by helping SMC5/SMC6 complex. Regulator of sister chromatid cohesion in mitosis which may stabilize cohesin complex association with chromatin. May couple sister chromatid cohesion during mitosis to DNA replication. Cohesion ensures that chromosome partitioning is accurate in both meiotic and mitotic cells and plays an important role in DNA repair.</text>
</comment>
<evidence type="ECO:0000256" key="8">
    <source>
        <dbReference type="ARBA" id="ARBA00023242"/>
    </source>
</evidence>
<comment type="caution">
    <text evidence="12">The sequence shown here is derived from an EMBL/GenBank/DDBJ whole genome shotgun (WGS) entry which is preliminary data.</text>
</comment>
<evidence type="ECO:0000256" key="1">
    <source>
        <dbReference type="ARBA" id="ARBA00004123"/>
    </source>
</evidence>
<keyword evidence="9" id="KW-0131">Cell cycle</keyword>
<feature type="region of interest" description="Disordered" evidence="11">
    <location>
        <begin position="1041"/>
        <end position="1169"/>
    </location>
</feature>
<organism evidence="12 13">
    <name type="scientific">Colocasia esculenta</name>
    <name type="common">Wild taro</name>
    <name type="synonym">Arum esculentum</name>
    <dbReference type="NCBI Taxonomy" id="4460"/>
    <lineage>
        <taxon>Eukaryota</taxon>
        <taxon>Viridiplantae</taxon>
        <taxon>Streptophyta</taxon>
        <taxon>Embryophyta</taxon>
        <taxon>Tracheophyta</taxon>
        <taxon>Spermatophyta</taxon>
        <taxon>Magnoliopsida</taxon>
        <taxon>Liliopsida</taxon>
        <taxon>Araceae</taxon>
        <taxon>Aroideae</taxon>
        <taxon>Colocasieae</taxon>
        <taxon>Colocasia</taxon>
    </lineage>
</organism>
<comment type="subcellular location">
    <subcellularLocation>
        <location evidence="1">Nucleus</location>
    </subcellularLocation>
</comment>
<dbReference type="SUPFAM" id="SSF48371">
    <property type="entry name" value="ARM repeat"/>
    <property type="match status" value="1"/>
</dbReference>
<evidence type="ECO:0000256" key="6">
    <source>
        <dbReference type="ARBA" id="ARBA00022776"/>
    </source>
</evidence>
<evidence type="ECO:0000256" key="7">
    <source>
        <dbReference type="ARBA" id="ARBA00023204"/>
    </source>
</evidence>
<dbReference type="GO" id="GO:0007064">
    <property type="term" value="P:mitotic sister chromatid cohesion"/>
    <property type="evidence" value="ECO:0007669"/>
    <property type="project" value="InterPro"/>
</dbReference>
<dbReference type="GO" id="GO:0009556">
    <property type="term" value="P:microsporogenesis"/>
    <property type="evidence" value="ECO:0007669"/>
    <property type="project" value="UniProtKB-ARBA"/>
</dbReference>
<feature type="compositionally biased region" description="Basic and acidic residues" evidence="11">
    <location>
        <begin position="742"/>
        <end position="753"/>
    </location>
</feature>
<feature type="compositionally biased region" description="Acidic residues" evidence="11">
    <location>
        <begin position="1148"/>
        <end position="1157"/>
    </location>
</feature>
<dbReference type="GO" id="GO:0035825">
    <property type="term" value="P:homologous recombination"/>
    <property type="evidence" value="ECO:0007669"/>
    <property type="project" value="UniProtKB-ARBA"/>
</dbReference>
<feature type="compositionally biased region" description="Basic residues" evidence="11">
    <location>
        <begin position="1060"/>
        <end position="1078"/>
    </location>
</feature>
<dbReference type="OrthoDB" id="200660at2759"/>
<evidence type="ECO:0000256" key="11">
    <source>
        <dbReference type="SAM" id="MobiDB-lite"/>
    </source>
</evidence>
<evidence type="ECO:0000256" key="9">
    <source>
        <dbReference type="ARBA" id="ARBA00023306"/>
    </source>
</evidence>
<evidence type="ECO:0000256" key="10">
    <source>
        <dbReference type="ARBA" id="ARBA00058864"/>
    </source>
</evidence>
<dbReference type="Proteomes" id="UP000652761">
    <property type="component" value="Unassembled WGS sequence"/>
</dbReference>